<dbReference type="PANTHER" id="PTHR34135:SF2">
    <property type="entry name" value="LYSOZYME"/>
    <property type="match status" value="1"/>
</dbReference>
<keyword evidence="2" id="KW-0378">Hydrolase</keyword>
<dbReference type="GO" id="GO:0016998">
    <property type="term" value="P:cell wall macromolecule catabolic process"/>
    <property type="evidence" value="ECO:0007669"/>
    <property type="project" value="InterPro"/>
</dbReference>
<organism evidence="4 5">
    <name type="scientific">Paenibacillus crassostreae</name>
    <dbReference type="NCBI Taxonomy" id="1763538"/>
    <lineage>
        <taxon>Bacteria</taxon>
        <taxon>Bacillati</taxon>
        <taxon>Bacillota</taxon>
        <taxon>Bacilli</taxon>
        <taxon>Bacillales</taxon>
        <taxon>Paenibacillaceae</taxon>
        <taxon>Paenibacillus</taxon>
    </lineage>
</organism>
<evidence type="ECO:0008006" key="6">
    <source>
        <dbReference type="Google" id="ProtNLM"/>
    </source>
</evidence>
<dbReference type="KEGG" id="pcx:LPB68_09595"/>
<dbReference type="InterPro" id="IPR017853">
    <property type="entry name" value="GH"/>
</dbReference>
<proteinExistence type="inferred from homology"/>
<accession>A0A167BSX5</accession>
<keyword evidence="3" id="KW-0326">Glycosidase</keyword>
<comment type="caution">
    <text evidence="4">The sequence shown here is derived from an EMBL/GenBank/DDBJ whole genome shotgun (WGS) entry which is preliminary data.</text>
</comment>
<gene>
    <name evidence="4" type="ORF">PNBC_16040</name>
</gene>
<dbReference type="Pfam" id="PF01183">
    <property type="entry name" value="Glyco_hydro_25"/>
    <property type="match status" value="1"/>
</dbReference>
<dbReference type="PROSITE" id="PS51904">
    <property type="entry name" value="GLYCOSYL_HYDROL_F25_2"/>
    <property type="match status" value="1"/>
</dbReference>
<dbReference type="Proteomes" id="UP000077134">
    <property type="component" value="Unassembled WGS sequence"/>
</dbReference>
<dbReference type="EMBL" id="LSFN01000035">
    <property type="protein sequence ID" value="OAB72410.1"/>
    <property type="molecule type" value="Genomic_DNA"/>
</dbReference>
<dbReference type="GO" id="GO:0009253">
    <property type="term" value="P:peptidoglycan catabolic process"/>
    <property type="evidence" value="ECO:0007669"/>
    <property type="project" value="InterPro"/>
</dbReference>
<dbReference type="Gene3D" id="3.20.20.80">
    <property type="entry name" value="Glycosidases"/>
    <property type="match status" value="1"/>
</dbReference>
<sequence length="257" mass="29007">MQNRSSTHAKGIDISHWQGNINWQQVAEDSIMFAFIKASEGSTVRDKLFLSNVKRAATAGILVGVYHFSRAANPAEVKAEVDHLLSVITPVINDIKLPIVLDIETKEAGSKANTVKTVRAWVEYFKQRTGNYPMIYTFPNFIDTSLDASFGDIKLWYAYYNQDGTPNNRGGWKEWEFLQYTSSGRVQGISGNVDMNEYKGTEAELRAVYDPKAPLWKETGRQWLIDELGISEDWKANDIVDIGTLGTLLSRVFNKKD</sequence>
<dbReference type="RefSeq" id="WP_068659906.1">
    <property type="nucleotide sequence ID" value="NZ_CP017770.1"/>
</dbReference>
<dbReference type="SUPFAM" id="SSF51445">
    <property type="entry name" value="(Trans)glycosidases"/>
    <property type="match status" value="1"/>
</dbReference>
<dbReference type="SMART" id="SM00641">
    <property type="entry name" value="Glyco_25"/>
    <property type="match status" value="1"/>
</dbReference>
<name>A0A167BSX5_9BACL</name>
<protein>
    <recommendedName>
        <fullName evidence="6">Glycoside hydrolase</fullName>
    </recommendedName>
</protein>
<dbReference type="GO" id="GO:0003796">
    <property type="term" value="F:lysozyme activity"/>
    <property type="evidence" value="ECO:0007669"/>
    <property type="project" value="InterPro"/>
</dbReference>
<evidence type="ECO:0000313" key="5">
    <source>
        <dbReference type="Proteomes" id="UP000077134"/>
    </source>
</evidence>
<dbReference type="InterPro" id="IPR018077">
    <property type="entry name" value="Glyco_hydro_fam25_subgr"/>
</dbReference>
<dbReference type="OrthoDB" id="9802228at2"/>
<keyword evidence="5" id="KW-1185">Reference proteome</keyword>
<evidence type="ECO:0000256" key="3">
    <source>
        <dbReference type="ARBA" id="ARBA00023295"/>
    </source>
</evidence>
<dbReference type="PANTHER" id="PTHR34135">
    <property type="entry name" value="LYSOZYME"/>
    <property type="match status" value="1"/>
</dbReference>
<evidence type="ECO:0000256" key="2">
    <source>
        <dbReference type="ARBA" id="ARBA00022801"/>
    </source>
</evidence>
<dbReference type="STRING" id="1763538.LPB68_09595"/>
<dbReference type="CDD" id="cd00599">
    <property type="entry name" value="GH25_muramidase"/>
    <property type="match status" value="1"/>
</dbReference>
<dbReference type="AlphaFoldDB" id="A0A167BSX5"/>
<evidence type="ECO:0000256" key="1">
    <source>
        <dbReference type="ARBA" id="ARBA00010646"/>
    </source>
</evidence>
<dbReference type="GO" id="GO:0016052">
    <property type="term" value="P:carbohydrate catabolic process"/>
    <property type="evidence" value="ECO:0007669"/>
    <property type="project" value="TreeGrafter"/>
</dbReference>
<reference evidence="4 5" key="1">
    <citation type="submission" date="2016-02" db="EMBL/GenBank/DDBJ databases">
        <title>Paenibacillus sp. LPB0068, isolated from Crassostrea gigas.</title>
        <authorList>
            <person name="Shin S.-K."/>
            <person name="Yi H."/>
        </authorList>
    </citation>
    <scope>NUCLEOTIDE SEQUENCE [LARGE SCALE GENOMIC DNA]</scope>
    <source>
        <strain evidence="4 5">LPB0068</strain>
    </source>
</reference>
<dbReference type="InterPro" id="IPR002053">
    <property type="entry name" value="Glyco_hydro_25"/>
</dbReference>
<evidence type="ECO:0000313" key="4">
    <source>
        <dbReference type="EMBL" id="OAB72410.1"/>
    </source>
</evidence>
<comment type="similarity">
    <text evidence="1">Belongs to the glycosyl hydrolase 25 family.</text>
</comment>